<evidence type="ECO:0000313" key="5">
    <source>
        <dbReference type="Proteomes" id="UP000230002"/>
    </source>
</evidence>
<dbReference type="PANTHER" id="PTHR22847:SF637">
    <property type="entry name" value="WD REPEAT DOMAIN 5B"/>
    <property type="match status" value="1"/>
</dbReference>
<dbReference type="Proteomes" id="UP000230002">
    <property type="component" value="Unassembled WGS sequence"/>
</dbReference>
<dbReference type="InterPro" id="IPR036322">
    <property type="entry name" value="WD40_repeat_dom_sf"/>
</dbReference>
<dbReference type="PROSITE" id="PS50294">
    <property type="entry name" value="WD_REPEATS_REGION"/>
    <property type="match status" value="1"/>
</dbReference>
<organism evidence="4 5">
    <name type="scientific">Ganoderma sinense ZZ0214-1</name>
    <dbReference type="NCBI Taxonomy" id="1077348"/>
    <lineage>
        <taxon>Eukaryota</taxon>
        <taxon>Fungi</taxon>
        <taxon>Dikarya</taxon>
        <taxon>Basidiomycota</taxon>
        <taxon>Agaricomycotina</taxon>
        <taxon>Agaricomycetes</taxon>
        <taxon>Polyporales</taxon>
        <taxon>Polyporaceae</taxon>
        <taxon>Ganoderma</taxon>
    </lineage>
</organism>
<dbReference type="CDD" id="cd00200">
    <property type="entry name" value="WD40"/>
    <property type="match status" value="1"/>
</dbReference>
<gene>
    <name evidence="4" type="ORF">GSI_02290</name>
</gene>
<evidence type="ECO:0000256" key="1">
    <source>
        <dbReference type="ARBA" id="ARBA00022574"/>
    </source>
</evidence>
<dbReference type="SUPFAM" id="SSF52047">
    <property type="entry name" value="RNI-like"/>
    <property type="match status" value="1"/>
</dbReference>
<dbReference type="SMART" id="SM00320">
    <property type="entry name" value="WD40"/>
    <property type="match status" value="6"/>
</dbReference>
<dbReference type="PROSITE" id="PS00678">
    <property type="entry name" value="WD_REPEATS_1"/>
    <property type="match status" value="1"/>
</dbReference>
<dbReference type="InterPro" id="IPR015943">
    <property type="entry name" value="WD40/YVTN_repeat-like_dom_sf"/>
</dbReference>
<protein>
    <submittedName>
        <fullName evidence="4">Uncharacterized protein</fullName>
    </submittedName>
</protein>
<keyword evidence="2" id="KW-0677">Repeat</keyword>
<reference evidence="4 5" key="1">
    <citation type="journal article" date="2015" name="Sci. Rep.">
        <title>Chromosome-level genome map provides insights into diverse defense mechanisms in the medicinal fungus Ganoderma sinense.</title>
        <authorList>
            <person name="Zhu Y."/>
            <person name="Xu J."/>
            <person name="Sun C."/>
            <person name="Zhou S."/>
            <person name="Xu H."/>
            <person name="Nelson D.R."/>
            <person name="Qian J."/>
            <person name="Song J."/>
            <person name="Luo H."/>
            <person name="Xiang L."/>
            <person name="Li Y."/>
            <person name="Xu Z."/>
            <person name="Ji A."/>
            <person name="Wang L."/>
            <person name="Lu S."/>
            <person name="Hayward A."/>
            <person name="Sun W."/>
            <person name="Li X."/>
            <person name="Schwartz D.C."/>
            <person name="Wang Y."/>
            <person name="Chen S."/>
        </authorList>
    </citation>
    <scope>NUCLEOTIDE SEQUENCE [LARGE SCALE GENOMIC DNA]</scope>
    <source>
        <strain evidence="4 5">ZZ0214-1</strain>
    </source>
</reference>
<keyword evidence="5" id="KW-1185">Reference proteome</keyword>
<dbReference type="InterPro" id="IPR001680">
    <property type="entry name" value="WD40_rpt"/>
</dbReference>
<accession>A0A2G8SP86</accession>
<proteinExistence type="predicted"/>
<keyword evidence="1 3" id="KW-0853">WD repeat</keyword>
<comment type="caution">
    <text evidence="4">The sequence shown here is derived from an EMBL/GenBank/DDBJ whole genome shotgun (WGS) entry which is preliminary data.</text>
</comment>
<dbReference type="AlphaFoldDB" id="A0A2G8SP86"/>
<evidence type="ECO:0000313" key="4">
    <source>
        <dbReference type="EMBL" id="PIL35562.1"/>
    </source>
</evidence>
<dbReference type="EMBL" id="AYKW01000003">
    <property type="protein sequence ID" value="PIL35562.1"/>
    <property type="molecule type" value="Genomic_DNA"/>
</dbReference>
<name>A0A2G8SP86_9APHY</name>
<dbReference type="Pfam" id="PF00400">
    <property type="entry name" value="WD40"/>
    <property type="match status" value="4"/>
</dbReference>
<feature type="repeat" description="WD" evidence="3">
    <location>
        <begin position="548"/>
        <end position="582"/>
    </location>
</feature>
<dbReference type="Gene3D" id="2.130.10.10">
    <property type="entry name" value="YVTN repeat-like/Quinoprotein amine dehydrogenase"/>
    <property type="match status" value="2"/>
</dbReference>
<dbReference type="InterPro" id="IPR032675">
    <property type="entry name" value="LRR_dom_sf"/>
</dbReference>
<evidence type="ECO:0000256" key="3">
    <source>
        <dbReference type="PROSITE-ProRule" id="PRU00221"/>
    </source>
</evidence>
<dbReference type="PANTHER" id="PTHR22847">
    <property type="entry name" value="WD40 REPEAT PROTEIN"/>
    <property type="match status" value="1"/>
</dbReference>
<dbReference type="PROSITE" id="PS50082">
    <property type="entry name" value="WD_REPEATS_2"/>
    <property type="match status" value="3"/>
</dbReference>
<dbReference type="InterPro" id="IPR019775">
    <property type="entry name" value="WD40_repeat_CS"/>
</dbReference>
<evidence type="ECO:0000256" key="2">
    <source>
        <dbReference type="ARBA" id="ARBA00022737"/>
    </source>
</evidence>
<dbReference type="OrthoDB" id="2754813at2759"/>
<feature type="repeat" description="WD" evidence="3">
    <location>
        <begin position="280"/>
        <end position="314"/>
    </location>
</feature>
<dbReference type="SUPFAM" id="SSF50978">
    <property type="entry name" value="WD40 repeat-like"/>
    <property type="match status" value="1"/>
</dbReference>
<dbReference type="Gene3D" id="3.80.10.10">
    <property type="entry name" value="Ribonuclease Inhibitor"/>
    <property type="match status" value="1"/>
</dbReference>
<feature type="repeat" description="WD" evidence="3">
    <location>
        <begin position="315"/>
        <end position="357"/>
    </location>
</feature>
<dbReference type="STRING" id="1077348.A0A2G8SP86"/>
<sequence>MTLTAKPASFTPRALAAYGKCGSRIRVLCLQGIEYLTGDDFWRFISAFPSLRSLRCQDITIEQPGVLRILTQLGYRRPRKLKLDNLEVAGALADDAIAVLLESCSCLSSLESLSLDVSQTERFIAFVSQLPALRRLTLEFELGVVGMIVRSIWQLMDVLKLFREWPISGNAFQFILQISITFPSNLNHQLTEGDAPGLCQALEEQLLCIPHLRHVIFHFRGLRANRQQFWMVELSQHFPQLRQSSLFGVHADKVTAIGHDNTTPRYCDEDTHASVFRSVVSAMAVSQDNEWMASGSIDTTIIIWCLKERRAARQWVAHTAPVACLAFSPDGQKLMSGGRLDSGITIWDVSLPQGVQKIVALNCPGSSPAACVWYPARSDRESLVACAFPWQDGKIRVWDVHTLQLRYTFRPAGGTSCFITFSPDGRWLAIEGRHGSCSVRDTATGALHTVLQDAGLSIHTAVFDPSGKRITTTSGKGSNAMVQLWDVEAGTRLLSFGDGLHGPLGGLNVSFSPDGRTVLSMGERPTIWDAATGKAIRVFQGPGCMDIVYCLCFSPDGRYVAATSYDGVVTLWRVHDGACIATLSGHNPSIAHHVGFSAKAETVFYTCDDGTVYMYQLSDIARSPAY</sequence>
<dbReference type="GO" id="GO:1990234">
    <property type="term" value="C:transferase complex"/>
    <property type="evidence" value="ECO:0007669"/>
    <property type="project" value="UniProtKB-ARBA"/>
</dbReference>